<dbReference type="AlphaFoldDB" id="A0A2S7XNF0"/>
<dbReference type="Proteomes" id="UP000239936">
    <property type="component" value="Unassembled WGS sequence"/>
</dbReference>
<reference evidence="2 3" key="1">
    <citation type="submission" date="2018-01" db="EMBL/GenBank/DDBJ databases">
        <title>The complete genome sequence of Chromatium okenii LaCa, a purple sulfur bacterium with a turbulent life.</title>
        <authorList>
            <person name="Luedin S.M."/>
            <person name="Liechti N."/>
            <person name="Storelli N."/>
            <person name="Danza F."/>
            <person name="Wittwer M."/>
            <person name="Pothier J.F."/>
            <person name="Tonolla M.A."/>
        </authorList>
    </citation>
    <scope>NUCLEOTIDE SEQUENCE [LARGE SCALE GENOMIC DNA]</scope>
    <source>
        <strain evidence="2 3">LaCa</strain>
    </source>
</reference>
<dbReference type="InterPro" id="IPR054335">
    <property type="entry name" value="DuOB_dom"/>
</dbReference>
<dbReference type="EMBL" id="PPGH01000038">
    <property type="protein sequence ID" value="PQJ94942.1"/>
    <property type="molecule type" value="Genomic_DNA"/>
</dbReference>
<feature type="domain" description="Dual OB-containing" evidence="1">
    <location>
        <begin position="17"/>
        <end position="151"/>
    </location>
</feature>
<proteinExistence type="predicted"/>
<evidence type="ECO:0000313" key="3">
    <source>
        <dbReference type="Proteomes" id="UP000239936"/>
    </source>
</evidence>
<sequence length="152" mass="17176">MIAPSILTKKPNENGIPLISQPENYLISHEIWRQRYRIETNEIRNYLDTPDSLWGTGNRVSYAQIESNMIDIAQSLYLVQVTDLNLSMVDGRRRAAFSYAGINYDLPVTDPNFEKQLAEPDNQGVLCVSLGEKYDPAGGNNYSCYKIVATIL</sequence>
<protein>
    <recommendedName>
        <fullName evidence="1">Dual OB-containing domain-containing protein</fullName>
    </recommendedName>
</protein>
<dbReference type="OrthoDB" id="9815690at2"/>
<organism evidence="2 3">
    <name type="scientific">Chromatium okenii</name>
    <dbReference type="NCBI Taxonomy" id="61644"/>
    <lineage>
        <taxon>Bacteria</taxon>
        <taxon>Pseudomonadati</taxon>
        <taxon>Pseudomonadota</taxon>
        <taxon>Gammaproteobacteria</taxon>
        <taxon>Chromatiales</taxon>
        <taxon>Chromatiaceae</taxon>
        <taxon>Chromatium</taxon>
    </lineage>
</organism>
<evidence type="ECO:0000313" key="2">
    <source>
        <dbReference type="EMBL" id="PQJ94942.1"/>
    </source>
</evidence>
<dbReference type="RefSeq" id="WP_105074908.1">
    <property type="nucleotide sequence ID" value="NZ_PPGH01000038.1"/>
</dbReference>
<gene>
    <name evidence="2" type="ORF">CXB77_17630</name>
</gene>
<dbReference type="Pfam" id="PF22557">
    <property type="entry name" value="DuOB"/>
    <property type="match status" value="1"/>
</dbReference>
<accession>A0A2S7XNF0</accession>
<name>A0A2S7XNF0_9GAMM</name>
<keyword evidence="3" id="KW-1185">Reference proteome</keyword>
<evidence type="ECO:0000259" key="1">
    <source>
        <dbReference type="Pfam" id="PF22557"/>
    </source>
</evidence>
<comment type="caution">
    <text evidence="2">The sequence shown here is derived from an EMBL/GenBank/DDBJ whole genome shotgun (WGS) entry which is preliminary data.</text>
</comment>